<evidence type="ECO:0000256" key="1">
    <source>
        <dbReference type="SAM" id="MobiDB-lite"/>
    </source>
</evidence>
<dbReference type="Proteomes" id="UP000774617">
    <property type="component" value="Unassembled WGS sequence"/>
</dbReference>
<evidence type="ECO:0000313" key="2">
    <source>
        <dbReference type="EMBL" id="KAH7049464.1"/>
    </source>
</evidence>
<feature type="compositionally biased region" description="Basic and acidic residues" evidence="1">
    <location>
        <begin position="114"/>
        <end position="129"/>
    </location>
</feature>
<organism evidence="2 3">
    <name type="scientific">Macrophomina phaseolina</name>
    <dbReference type="NCBI Taxonomy" id="35725"/>
    <lineage>
        <taxon>Eukaryota</taxon>
        <taxon>Fungi</taxon>
        <taxon>Dikarya</taxon>
        <taxon>Ascomycota</taxon>
        <taxon>Pezizomycotina</taxon>
        <taxon>Dothideomycetes</taxon>
        <taxon>Dothideomycetes incertae sedis</taxon>
        <taxon>Botryosphaeriales</taxon>
        <taxon>Botryosphaeriaceae</taxon>
        <taxon>Macrophomina</taxon>
    </lineage>
</organism>
<sequence length="129" mass="14393">MPNISEPTYEQSATEPGAVTMRWKVNVAIDLDVSELGEAFRVAGVEANRDQIANVAEAIMPRSLRTRGGESPVHKSHFSRKDKEDIFSVRIKPVDKTKGTFTHHVYSDGTGTFKKGDRRGYSSVAERRE</sequence>
<accession>A0ABQ8GAA2</accession>
<gene>
    <name evidence="2" type="ORF">B0J12DRAFT_740934</name>
</gene>
<proteinExistence type="predicted"/>
<protein>
    <submittedName>
        <fullName evidence="2">Uncharacterized protein</fullName>
    </submittedName>
</protein>
<evidence type="ECO:0000313" key="3">
    <source>
        <dbReference type="Proteomes" id="UP000774617"/>
    </source>
</evidence>
<reference evidence="2 3" key="1">
    <citation type="journal article" date="2021" name="Nat. Commun.">
        <title>Genetic determinants of endophytism in the Arabidopsis root mycobiome.</title>
        <authorList>
            <person name="Mesny F."/>
            <person name="Miyauchi S."/>
            <person name="Thiergart T."/>
            <person name="Pickel B."/>
            <person name="Atanasova L."/>
            <person name="Karlsson M."/>
            <person name="Huettel B."/>
            <person name="Barry K.W."/>
            <person name="Haridas S."/>
            <person name="Chen C."/>
            <person name="Bauer D."/>
            <person name="Andreopoulos W."/>
            <person name="Pangilinan J."/>
            <person name="LaButti K."/>
            <person name="Riley R."/>
            <person name="Lipzen A."/>
            <person name="Clum A."/>
            <person name="Drula E."/>
            <person name="Henrissat B."/>
            <person name="Kohler A."/>
            <person name="Grigoriev I.V."/>
            <person name="Martin F.M."/>
            <person name="Hacquard S."/>
        </authorList>
    </citation>
    <scope>NUCLEOTIDE SEQUENCE [LARGE SCALE GENOMIC DNA]</scope>
    <source>
        <strain evidence="2 3">MPI-SDFR-AT-0080</strain>
    </source>
</reference>
<name>A0ABQ8GAA2_9PEZI</name>
<comment type="caution">
    <text evidence="2">The sequence shown here is derived from an EMBL/GenBank/DDBJ whole genome shotgun (WGS) entry which is preliminary data.</text>
</comment>
<dbReference type="EMBL" id="JAGTJR010000014">
    <property type="protein sequence ID" value="KAH7049464.1"/>
    <property type="molecule type" value="Genomic_DNA"/>
</dbReference>
<keyword evidence="3" id="KW-1185">Reference proteome</keyword>
<feature type="region of interest" description="Disordered" evidence="1">
    <location>
        <begin position="107"/>
        <end position="129"/>
    </location>
</feature>